<feature type="compositionally biased region" description="Basic and acidic residues" evidence="2">
    <location>
        <begin position="301"/>
        <end position="310"/>
    </location>
</feature>
<dbReference type="InterPro" id="IPR036388">
    <property type="entry name" value="WH-like_DNA-bd_sf"/>
</dbReference>
<sequence>MAQASVDPDETDLEQRILRVLKEAGSPMKAAQLAKECQVPKKKLNQVLYQMMPKAQVVLTDRATWRLGEVGAGELVPTEPAQLSLAERPRQDIVAIPQKPGSQLSQQQEQIYGFLRARGPCKALVIAQFLGKKTAKDVNPDLYDMRKSHLLDLDPNSKAWAVYQPEGPAERSQPSTVIYQKNPVMIYQNGPNNHISIENSEAVQIGHWNSIVQQTAPWDSADASPQDPLAGSWGSQNIHIDRSVLKRVQMGHGNKMTLQTDQATAPGHSPSASSLSVSPPVSATTAGPESSFDIRMPTLEPHPEGKEDMAQKIHIKSCLLEDAAIGNSNRMRVSLGTAGPGRGAGPEDSSGDLGEPAEDTAPQPEAAKPRDKVAPDAGRADPDVATLLSPLETVALESKDSEAAADGP</sequence>
<dbReference type="EMBL" id="JACASF010000006">
    <property type="protein sequence ID" value="KAF6472915.1"/>
    <property type="molecule type" value="Genomic_DNA"/>
</dbReference>
<dbReference type="GO" id="GO:0003726">
    <property type="term" value="F:double-stranded RNA adenosine deaminase activity"/>
    <property type="evidence" value="ECO:0007669"/>
    <property type="project" value="InterPro"/>
</dbReference>
<dbReference type="AlphaFoldDB" id="A0A7J8HLX1"/>
<evidence type="ECO:0000256" key="2">
    <source>
        <dbReference type="SAM" id="MobiDB-lite"/>
    </source>
</evidence>
<dbReference type="GO" id="GO:0005634">
    <property type="term" value="C:nucleus"/>
    <property type="evidence" value="ECO:0007669"/>
    <property type="project" value="TreeGrafter"/>
</dbReference>
<reference evidence="4 5" key="1">
    <citation type="journal article" date="2020" name="Nature">
        <title>Six reference-quality genomes reveal evolution of bat adaptations.</title>
        <authorList>
            <person name="Jebb D."/>
            <person name="Huang Z."/>
            <person name="Pippel M."/>
            <person name="Hughes G.M."/>
            <person name="Lavrichenko K."/>
            <person name="Devanna P."/>
            <person name="Winkler S."/>
            <person name="Jermiin L.S."/>
            <person name="Skirmuntt E.C."/>
            <person name="Katzourakis A."/>
            <person name="Burkitt-Gray L."/>
            <person name="Ray D.A."/>
            <person name="Sullivan K.A.M."/>
            <person name="Roscito J.G."/>
            <person name="Kirilenko B.M."/>
            <person name="Davalos L.M."/>
            <person name="Corthals A.P."/>
            <person name="Power M.L."/>
            <person name="Jones G."/>
            <person name="Ransome R.D."/>
            <person name="Dechmann D.K.N."/>
            <person name="Locatelli A.G."/>
            <person name="Puechmaille S.J."/>
            <person name="Fedrigo O."/>
            <person name="Jarvis E.D."/>
            <person name="Hiller M."/>
            <person name="Vernes S.C."/>
            <person name="Myers E.W."/>
            <person name="Teeling E.C."/>
        </authorList>
    </citation>
    <scope>NUCLEOTIDE SEQUENCE [LARGE SCALE GENOMIC DNA]</scope>
    <source>
        <strain evidence="4">MMolMol1</strain>
        <tissue evidence="4">Muscle</tissue>
    </source>
</reference>
<feature type="compositionally biased region" description="Low complexity" evidence="2">
    <location>
        <begin position="269"/>
        <end position="283"/>
    </location>
</feature>
<feature type="compositionally biased region" description="Basic and acidic residues" evidence="2">
    <location>
        <begin position="367"/>
        <end position="382"/>
    </location>
</feature>
<feature type="region of interest" description="Disordered" evidence="2">
    <location>
        <begin position="332"/>
        <end position="408"/>
    </location>
</feature>
<keyword evidence="5" id="KW-1185">Reference proteome</keyword>
<organism evidence="4 5">
    <name type="scientific">Molossus molossus</name>
    <name type="common">Pallas' mastiff bat</name>
    <name type="synonym">Vespertilio molossus</name>
    <dbReference type="NCBI Taxonomy" id="27622"/>
    <lineage>
        <taxon>Eukaryota</taxon>
        <taxon>Metazoa</taxon>
        <taxon>Chordata</taxon>
        <taxon>Craniata</taxon>
        <taxon>Vertebrata</taxon>
        <taxon>Euteleostomi</taxon>
        <taxon>Mammalia</taxon>
        <taxon>Eutheria</taxon>
        <taxon>Laurasiatheria</taxon>
        <taxon>Chiroptera</taxon>
        <taxon>Yangochiroptera</taxon>
        <taxon>Molossidae</taxon>
        <taxon>Molossus</taxon>
    </lineage>
</organism>
<keyword evidence="1" id="KW-0694">RNA-binding</keyword>
<evidence type="ECO:0000313" key="4">
    <source>
        <dbReference type="EMBL" id="KAF6472915.1"/>
    </source>
</evidence>
<dbReference type="PROSITE" id="PS50139">
    <property type="entry name" value="Z_BINDING"/>
    <property type="match status" value="2"/>
</dbReference>
<feature type="domain" description="Z-binding" evidence="3">
    <location>
        <begin position="101"/>
        <end position="164"/>
    </location>
</feature>
<dbReference type="GO" id="GO:0003723">
    <property type="term" value="F:RNA binding"/>
    <property type="evidence" value="ECO:0007669"/>
    <property type="project" value="UniProtKB-KW"/>
</dbReference>
<dbReference type="OrthoDB" id="9837317at2759"/>
<dbReference type="GO" id="GO:0060340">
    <property type="term" value="P:positive regulation of type I interferon-mediated signaling pathway"/>
    <property type="evidence" value="ECO:0007669"/>
    <property type="project" value="InterPro"/>
</dbReference>
<dbReference type="InterPro" id="IPR042361">
    <property type="entry name" value="ZBP1"/>
</dbReference>
<proteinExistence type="predicted"/>
<gene>
    <name evidence="4" type="ORF">HJG59_019724</name>
</gene>
<dbReference type="InParanoid" id="A0A7J8HLX1"/>
<dbReference type="InterPro" id="IPR036390">
    <property type="entry name" value="WH_DNA-bd_sf"/>
</dbReference>
<feature type="region of interest" description="Disordered" evidence="2">
    <location>
        <begin position="260"/>
        <end position="310"/>
    </location>
</feature>
<dbReference type="Proteomes" id="UP000550707">
    <property type="component" value="Unassembled WGS sequence"/>
</dbReference>
<dbReference type="PANTHER" id="PTHR14966">
    <property type="entry name" value="Z-DNA-BINDING PROTEIN 1"/>
    <property type="match status" value="1"/>
</dbReference>
<dbReference type="Gene3D" id="1.10.10.10">
    <property type="entry name" value="Winged helix-like DNA-binding domain superfamily/Winged helix DNA-binding domain"/>
    <property type="match status" value="2"/>
</dbReference>
<evidence type="ECO:0000259" key="3">
    <source>
        <dbReference type="PROSITE" id="PS50139"/>
    </source>
</evidence>
<comment type="caution">
    <text evidence="4">The sequence shown here is derived from an EMBL/GenBank/DDBJ whole genome shotgun (WGS) entry which is preliminary data.</text>
</comment>
<evidence type="ECO:0000256" key="1">
    <source>
        <dbReference type="ARBA" id="ARBA00022884"/>
    </source>
</evidence>
<dbReference type="SMART" id="SM00550">
    <property type="entry name" value="Zalpha"/>
    <property type="match status" value="2"/>
</dbReference>
<dbReference type="SUPFAM" id="SSF46785">
    <property type="entry name" value="Winged helix' DNA-binding domain"/>
    <property type="match status" value="2"/>
</dbReference>
<name>A0A7J8HLX1_MOLMO</name>
<dbReference type="Pfam" id="PF02295">
    <property type="entry name" value="z-alpha"/>
    <property type="match status" value="1"/>
</dbReference>
<feature type="domain" description="Z-binding" evidence="3">
    <location>
        <begin position="7"/>
        <end position="69"/>
    </location>
</feature>
<protein>
    <submittedName>
        <fullName evidence="4">Z-DNA binding protein 1</fullName>
    </submittedName>
</protein>
<dbReference type="GO" id="GO:0003677">
    <property type="term" value="F:DNA binding"/>
    <property type="evidence" value="ECO:0007669"/>
    <property type="project" value="InterPro"/>
</dbReference>
<dbReference type="InterPro" id="IPR042371">
    <property type="entry name" value="Z_dom"/>
</dbReference>
<dbReference type="PANTHER" id="PTHR14966:SF0">
    <property type="entry name" value="Z-DNA-BINDING PROTEIN 1"/>
    <property type="match status" value="1"/>
</dbReference>
<accession>A0A7J8HLX1</accession>
<evidence type="ECO:0000313" key="5">
    <source>
        <dbReference type="Proteomes" id="UP000550707"/>
    </source>
</evidence>
<dbReference type="FunCoup" id="A0A7J8HLX1">
    <property type="interactions" value="247"/>
</dbReference>
<dbReference type="FunFam" id="1.10.10.10:FF:000466">
    <property type="entry name" value="Z-DNA binding protein 1"/>
    <property type="match status" value="1"/>
</dbReference>